<reference evidence="1 2" key="1">
    <citation type="journal article" date="2020" name="ISME J.">
        <title>Comparative genomics reveals insights into cyanobacterial evolution and habitat adaptation.</title>
        <authorList>
            <person name="Chen M.Y."/>
            <person name="Teng W.K."/>
            <person name="Zhao L."/>
            <person name="Hu C.X."/>
            <person name="Zhou Y.K."/>
            <person name="Han B.P."/>
            <person name="Song L.R."/>
            <person name="Shu W.S."/>
        </authorList>
    </citation>
    <scope>NUCLEOTIDE SEQUENCE [LARGE SCALE GENOMIC DNA]</scope>
    <source>
        <strain evidence="1 2">FACHB-119</strain>
    </source>
</reference>
<name>A0ABR8D0T6_9NOST</name>
<sequence>MTSTWSNSIEKNLFLISKLPDSLQGKLIKAFQQHYEELYEPEATAYLQDAIDDILTAFQSNDPKLTHLRYVWMALIFAVVVEPTVKYYQPDNSVPKATINRVAIWLIETLAELLDSKVKFNEASREIEANVIVNHLLTKKDTNFQVLFEALNVYKSVVKSLDANQSLEALLDILDDSLEGYAIFPGSQGRRELFDWWLLEVVPASWYLFSPSYIYCVNKSTHSKQIASCQISELNQISNLMWSLIRESYKNRRNTNKDKDINQQFLKSTSEHHEDKIKSYLQIPPNQFMINEYENIC</sequence>
<evidence type="ECO:0000313" key="2">
    <source>
        <dbReference type="Proteomes" id="UP000661112"/>
    </source>
</evidence>
<accession>A0ABR8D0T6</accession>
<dbReference type="RefSeq" id="WP_190468937.1">
    <property type="nucleotide sequence ID" value="NZ_JACJSG010000007.1"/>
</dbReference>
<gene>
    <name evidence="1" type="ORF">H6G83_06865</name>
</gene>
<dbReference type="Proteomes" id="UP000661112">
    <property type="component" value="Unassembled WGS sequence"/>
</dbReference>
<evidence type="ECO:0000313" key="1">
    <source>
        <dbReference type="EMBL" id="MBD2500344.1"/>
    </source>
</evidence>
<comment type="caution">
    <text evidence="1">The sequence shown here is derived from an EMBL/GenBank/DDBJ whole genome shotgun (WGS) entry which is preliminary data.</text>
</comment>
<organism evidence="1 2">
    <name type="scientific">Anabaena azotica FACHB-119</name>
    <dbReference type="NCBI Taxonomy" id="947527"/>
    <lineage>
        <taxon>Bacteria</taxon>
        <taxon>Bacillati</taxon>
        <taxon>Cyanobacteriota</taxon>
        <taxon>Cyanophyceae</taxon>
        <taxon>Nostocales</taxon>
        <taxon>Nostocaceae</taxon>
        <taxon>Anabaena</taxon>
        <taxon>Anabaena azotica</taxon>
    </lineage>
</organism>
<keyword evidence="2" id="KW-1185">Reference proteome</keyword>
<proteinExistence type="predicted"/>
<protein>
    <submittedName>
        <fullName evidence="1">Uncharacterized protein</fullName>
    </submittedName>
</protein>
<dbReference type="EMBL" id="JACJSG010000007">
    <property type="protein sequence ID" value="MBD2500344.1"/>
    <property type="molecule type" value="Genomic_DNA"/>
</dbReference>